<dbReference type="InterPro" id="IPR051785">
    <property type="entry name" value="MMCE/EMCE_epimerase"/>
</dbReference>
<dbReference type="OrthoDB" id="371072at2"/>
<evidence type="ECO:0000313" key="3">
    <source>
        <dbReference type="EMBL" id="SEN65938.1"/>
    </source>
</evidence>
<dbReference type="GO" id="GO:0046872">
    <property type="term" value="F:metal ion binding"/>
    <property type="evidence" value="ECO:0007669"/>
    <property type="project" value="UniProtKB-KW"/>
</dbReference>
<gene>
    <name evidence="3" type="ORF">SAMN05444955_11714</name>
</gene>
<dbReference type="InterPro" id="IPR004360">
    <property type="entry name" value="Glyas_Fos-R_dOase_dom"/>
</dbReference>
<keyword evidence="4" id="KW-1185">Reference proteome</keyword>
<dbReference type="PROSITE" id="PS51819">
    <property type="entry name" value="VOC"/>
    <property type="match status" value="1"/>
</dbReference>
<protein>
    <submittedName>
        <fullName evidence="3">Lactoylglutathione lyase</fullName>
    </submittedName>
</protein>
<dbReference type="AlphaFoldDB" id="A0A1H8IDX6"/>
<name>A0A1H8IDX6_9BACL</name>
<evidence type="ECO:0000259" key="2">
    <source>
        <dbReference type="PROSITE" id="PS51819"/>
    </source>
</evidence>
<dbReference type="EMBL" id="FOCQ01000017">
    <property type="protein sequence ID" value="SEN65938.1"/>
    <property type="molecule type" value="Genomic_DNA"/>
</dbReference>
<dbReference type="GO" id="GO:0004493">
    <property type="term" value="F:methylmalonyl-CoA epimerase activity"/>
    <property type="evidence" value="ECO:0007669"/>
    <property type="project" value="TreeGrafter"/>
</dbReference>
<dbReference type="InterPro" id="IPR037523">
    <property type="entry name" value="VOC_core"/>
</dbReference>
<accession>A0A1H8IDX6</accession>
<dbReference type="Gene3D" id="3.10.180.10">
    <property type="entry name" value="2,3-Dihydroxybiphenyl 1,2-Dioxygenase, domain 1"/>
    <property type="match status" value="1"/>
</dbReference>
<dbReference type="InterPro" id="IPR029068">
    <property type="entry name" value="Glyas_Bleomycin-R_OHBP_Dase"/>
</dbReference>
<reference evidence="3 4" key="1">
    <citation type="submission" date="2016-10" db="EMBL/GenBank/DDBJ databases">
        <authorList>
            <person name="de Groot N.N."/>
        </authorList>
    </citation>
    <scope>NUCLEOTIDE SEQUENCE [LARGE SCALE GENOMIC DNA]</scope>
    <source>
        <strain evidence="3 4">DSM 46701</strain>
    </source>
</reference>
<dbReference type="RefSeq" id="WP_089971963.1">
    <property type="nucleotide sequence ID" value="NZ_FOCQ01000017.1"/>
</dbReference>
<dbReference type="GO" id="GO:0016829">
    <property type="term" value="F:lyase activity"/>
    <property type="evidence" value="ECO:0007669"/>
    <property type="project" value="UniProtKB-KW"/>
</dbReference>
<dbReference type="STRING" id="1173111.SAMN05444955_11714"/>
<proteinExistence type="predicted"/>
<dbReference type="GO" id="GO:0046491">
    <property type="term" value="P:L-methylmalonyl-CoA metabolic process"/>
    <property type="evidence" value="ECO:0007669"/>
    <property type="project" value="TreeGrafter"/>
</dbReference>
<organism evidence="3 4">
    <name type="scientific">Lihuaxuella thermophila</name>
    <dbReference type="NCBI Taxonomy" id="1173111"/>
    <lineage>
        <taxon>Bacteria</taxon>
        <taxon>Bacillati</taxon>
        <taxon>Bacillota</taxon>
        <taxon>Bacilli</taxon>
        <taxon>Bacillales</taxon>
        <taxon>Thermoactinomycetaceae</taxon>
        <taxon>Lihuaxuella</taxon>
    </lineage>
</organism>
<keyword evidence="1" id="KW-0479">Metal-binding</keyword>
<evidence type="ECO:0000256" key="1">
    <source>
        <dbReference type="ARBA" id="ARBA00022723"/>
    </source>
</evidence>
<dbReference type="PANTHER" id="PTHR43048:SF3">
    <property type="entry name" value="METHYLMALONYL-COA EPIMERASE, MITOCHONDRIAL"/>
    <property type="match status" value="1"/>
</dbReference>
<sequence>MAVHKLEHVGVMVKDLDRSIAFYREVIGLELAGTLTHTNGVIQLAFLTFPGATETQVELIQGYNDQLPEEGKVHHLAFTVDIEAEWKRLKQLDISFIDEEITTLPNGSKYFFFYGPDREWIEFFQPVKQG</sequence>
<feature type="domain" description="VOC" evidence="2">
    <location>
        <begin position="5"/>
        <end position="126"/>
    </location>
</feature>
<dbReference type="Pfam" id="PF00903">
    <property type="entry name" value="Glyoxalase"/>
    <property type="match status" value="1"/>
</dbReference>
<dbReference type="SUPFAM" id="SSF54593">
    <property type="entry name" value="Glyoxalase/Bleomycin resistance protein/Dihydroxybiphenyl dioxygenase"/>
    <property type="match status" value="1"/>
</dbReference>
<keyword evidence="3" id="KW-0456">Lyase</keyword>
<evidence type="ECO:0000313" key="4">
    <source>
        <dbReference type="Proteomes" id="UP000199695"/>
    </source>
</evidence>
<dbReference type="PANTHER" id="PTHR43048">
    <property type="entry name" value="METHYLMALONYL-COA EPIMERASE"/>
    <property type="match status" value="1"/>
</dbReference>
<dbReference type="Proteomes" id="UP000199695">
    <property type="component" value="Unassembled WGS sequence"/>
</dbReference>
<dbReference type="CDD" id="cd06587">
    <property type="entry name" value="VOC"/>
    <property type="match status" value="1"/>
</dbReference>